<name>A0A2J6PF89_9HELO</name>
<proteinExistence type="predicted"/>
<evidence type="ECO:0000313" key="3">
    <source>
        <dbReference type="Proteomes" id="UP000235672"/>
    </source>
</evidence>
<reference evidence="2 3" key="1">
    <citation type="submission" date="2016-05" db="EMBL/GenBank/DDBJ databases">
        <title>A degradative enzymes factory behind the ericoid mycorrhizal symbiosis.</title>
        <authorList>
            <consortium name="DOE Joint Genome Institute"/>
            <person name="Martino E."/>
            <person name="Morin E."/>
            <person name="Grelet G."/>
            <person name="Kuo A."/>
            <person name="Kohler A."/>
            <person name="Daghino S."/>
            <person name="Barry K."/>
            <person name="Choi C."/>
            <person name="Cichocki N."/>
            <person name="Clum A."/>
            <person name="Copeland A."/>
            <person name="Hainaut M."/>
            <person name="Haridas S."/>
            <person name="Labutti K."/>
            <person name="Lindquist E."/>
            <person name="Lipzen A."/>
            <person name="Khouja H.-R."/>
            <person name="Murat C."/>
            <person name="Ohm R."/>
            <person name="Olson A."/>
            <person name="Spatafora J."/>
            <person name="Veneault-Fourrey C."/>
            <person name="Henrissat B."/>
            <person name="Grigoriev I."/>
            <person name="Martin F."/>
            <person name="Perotto S."/>
        </authorList>
    </citation>
    <scope>NUCLEOTIDE SEQUENCE [LARGE SCALE GENOMIC DNA]</scope>
    <source>
        <strain evidence="2 3">UAMH 7357</strain>
    </source>
</reference>
<feature type="region of interest" description="Disordered" evidence="1">
    <location>
        <begin position="1"/>
        <end position="93"/>
    </location>
</feature>
<dbReference type="EMBL" id="KZ613544">
    <property type="protein sequence ID" value="PMD12700.1"/>
    <property type="molecule type" value="Genomic_DNA"/>
</dbReference>
<feature type="compositionally biased region" description="Low complexity" evidence="1">
    <location>
        <begin position="11"/>
        <end position="20"/>
    </location>
</feature>
<feature type="compositionally biased region" description="Polar residues" evidence="1">
    <location>
        <begin position="140"/>
        <end position="161"/>
    </location>
</feature>
<protein>
    <submittedName>
        <fullName evidence="2">Uncharacterized protein</fullName>
    </submittedName>
</protein>
<evidence type="ECO:0000256" key="1">
    <source>
        <dbReference type="SAM" id="MobiDB-lite"/>
    </source>
</evidence>
<sequence length="525" mass="58817">MARHALNESATLSPLSTSSPKPHMRQSRRPLGDIANNRARQLLPTARYCPKAQSATISPDHQRQERKASLPARPRAPTKSESEKRSASTVACTNPLRTKALWEEVMSATRSTKSSEGKRIHGLGSVVGRGRGRGTGTGSPQARTASSTAALEAGSQSQTARSMFAKPSDNDFYELVLLPRGIVINGQTLSMLAAKHFSTTIPSSEQRAYYQQASGGAESRVWLEKDEAFITDVLGEYGWMTSHRSSEAEFAAYGKEMLIRRETRHTPKYQPSEQRRAWMTHRMVELVTKPQTVNVTKVPVRNPSPWWTPPLLDLAQPHKEYSYDIRPDCQYWLSLNFANPEYRRLYRDFVFENSGESVCPYFTVEFKKDKGSDETATNQLATAAALALHNRCILKHRYLQASKQEHGWADPDTQQQIRHYGLTFAGSEYQFWCIQPDVSQQDISTSWIWRGCTMENVSRGTLQGEAEVEDFIDWVNEIYRWGLTVYGRACEADVKGCIDHGPSGIRTSSAATIVGEMLGGASIEK</sequence>
<dbReference type="Proteomes" id="UP000235672">
    <property type="component" value="Unassembled WGS sequence"/>
</dbReference>
<keyword evidence="3" id="KW-1185">Reference proteome</keyword>
<feature type="compositionally biased region" description="Gly residues" evidence="1">
    <location>
        <begin position="125"/>
        <end position="137"/>
    </location>
</feature>
<evidence type="ECO:0000313" key="2">
    <source>
        <dbReference type="EMBL" id="PMD12700.1"/>
    </source>
</evidence>
<dbReference type="AlphaFoldDB" id="A0A2J6PF89"/>
<feature type="region of interest" description="Disordered" evidence="1">
    <location>
        <begin position="109"/>
        <end position="161"/>
    </location>
</feature>
<dbReference type="OrthoDB" id="5426911at2759"/>
<gene>
    <name evidence="2" type="ORF">NA56DRAFT_652313</name>
</gene>
<organism evidence="2 3">
    <name type="scientific">Hyaloscypha hepaticicola</name>
    <dbReference type="NCBI Taxonomy" id="2082293"/>
    <lineage>
        <taxon>Eukaryota</taxon>
        <taxon>Fungi</taxon>
        <taxon>Dikarya</taxon>
        <taxon>Ascomycota</taxon>
        <taxon>Pezizomycotina</taxon>
        <taxon>Leotiomycetes</taxon>
        <taxon>Helotiales</taxon>
        <taxon>Hyaloscyphaceae</taxon>
        <taxon>Hyaloscypha</taxon>
    </lineage>
</organism>
<accession>A0A2J6PF89</accession>